<dbReference type="PROSITE" id="PS01081">
    <property type="entry name" value="HTH_TETR_1"/>
    <property type="match status" value="1"/>
</dbReference>
<comment type="caution">
    <text evidence="5">The sequence shown here is derived from an EMBL/GenBank/DDBJ whole genome shotgun (WGS) entry which is preliminary data.</text>
</comment>
<keyword evidence="1 2" id="KW-0238">DNA-binding</keyword>
<evidence type="ECO:0000313" key="6">
    <source>
        <dbReference type="Proteomes" id="UP001500467"/>
    </source>
</evidence>
<dbReference type="InterPro" id="IPR036271">
    <property type="entry name" value="Tet_transcr_reg_TetR-rel_C_sf"/>
</dbReference>
<dbReference type="PRINTS" id="PR00455">
    <property type="entry name" value="HTHTETR"/>
</dbReference>
<dbReference type="InterPro" id="IPR050109">
    <property type="entry name" value="HTH-type_TetR-like_transc_reg"/>
</dbReference>
<feature type="domain" description="HTH tetR-type" evidence="4">
    <location>
        <begin position="46"/>
        <end position="106"/>
    </location>
</feature>
<dbReference type="InterPro" id="IPR023772">
    <property type="entry name" value="DNA-bd_HTH_TetR-type_CS"/>
</dbReference>
<dbReference type="InterPro" id="IPR009057">
    <property type="entry name" value="Homeodomain-like_sf"/>
</dbReference>
<feature type="region of interest" description="Disordered" evidence="3">
    <location>
        <begin position="1"/>
        <end position="36"/>
    </location>
</feature>
<evidence type="ECO:0000256" key="2">
    <source>
        <dbReference type="PROSITE-ProRule" id="PRU00335"/>
    </source>
</evidence>
<dbReference type="Pfam" id="PF17932">
    <property type="entry name" value="TetR_C_24"/>
    <property type="match status" value="1"/>
</dbReference>
<dbReference type="SUPFAM" id="SSF46689">
    <property type="entry name" value="Homeodomain-like"/>
    <property type="match status" value="1"/>
</dbReference>
<gene>
    <name evidence="5" type="ORF">GCM10009675_41360</name>
</gene>
<dbReference type="PANTHER" id="PTHR30055:SF200">
    <property type="entry name" value="HTH-TYPE TRANSCRIPTIONAL REPRESSOR BDCR"/>
    <property type="match status" value="1"/>
</dbReference>
<sequence length="256" mass="27914">MSAQDRARVRREGDVTERGDRTAAEPGRQQGDPGAESARFWGLERSEQSRRLLTSGVHCFAASGFHATTTRDITSAVGLSPGALYVHFSSKEQLLFEIIRTGHVRSLDTVRGAGTGADAAAHLRALVRRFVVWHAEHHVVGRVSQYELGALSLPHHEEILDLRRATTSVFHDAVRRGIDEATFANVDVPRVVRAVLSLGVDLVRWYRPGGDDSPEQLGEFYAGLALGMVTSAAEAYPRPGPHAAVGTHRSTRPDRA</sequence>
<evidence type="ECO:0000313" key="5">
    <source>
        <dbReference type="EMBL" id="GAA1214987.1"/>
    </source>
</evidence>
<dbReference type="Proteomes" id="UP001500467">
    <property type="component" value="Unassembled WGS sequence"/>
</dbReference>
<name>A0ABN1VKD4_9PSEU</name>
<organism evidence="5 6">
    <name type="scientific">Prauserella alba</name>
    <dbReference type="NCBI Taxonomy" id="176898"/>
    <lineage>
        <taxon>Bacteria</taxon>
        <taxon>Bacillati</taxon>
        <taxon>Actinomycetota</taxon>
        <taxon>Actinomycetes</taxon>
        <taxon>Pseudonocardiales</taxon>
        <taxon>Pseudonocardiaceae</taxon>
        <taxon>Prauserella</taxon>
    </lineage>
</organism>
<proteinExistence type="predicted"/>
<dbReference type="SUPFAM" id="SSF48498">
    <property type="entry name" value="Tetracyclin repressor-like, C-terminal domain"/>
    <property type="match status" value="1"/>
</dbReference>
<dbReference type="PANTHER" id="PTHR30055">
    <property type="entry name" value="HTH-TYPE TRANSCRIPTIONAL REGULATOR RUTR"/>
    <property type="match status" value="1"/>
</dbReference>
<accession>A0ABN1VKD4</accession>
<evidence type="ECO:0000259" key="4">
    <source>
        <dbReference type="PROSITE" id="PS50977"/>
    </source>
</evidence>
<dbReference type="PROSITE" id="PS50977">
    <property type="entry name" value="HTH_TETR_2"/>
    <property type="match status" value="1"/>
</dbReference>
<feature type="DNA-binding region" description="H-T-H motif" evidence="2">
    <location>
        <begin position="69"/>
        <end position="88"/>
    </location>
</feature>
<evidence type="ECO:0000256" key="3">
    <source>
        <dbReference type="SAM" id="MobiDB-lite"/>
    </source>
</evidence>
<protein>
    <submittedName>
        <fullName evidence="5">TetR/AcrR family transcriptional regulator</fullName>
    </submittedName>
</protein>
<feature type="compositionally biased region" description="Basic and acidic residues" evidence="3">
    <location>
        <begin position="1"/>
        <end position="23"/>
    </location>
</feature>
<dbReference type="InterPro" id="IPR041490">
    <property type="entry name" value="KstR2_TetR_C"/>
</dbReference>
<dbReference type="InterPro" id="IPR001647">
    <property type="entry name" value="HTH_TetR"/>
</dbReference>
<dbReference type="Gene3D" id="1.10.357.10">
    <property type="entry name" value="Tetracycline Repressor, domain 2"/>
    <property type="match status" value="1"/>
</dbReference>
<evidence type="ECO:0000256" key="1">
    <source>
        <dbReference type="ARBA" id="ARBA00023125"/>
    </source>
</evidence>
<keyword evidence="6" id="KW-1185">Reference proteome</keyword>
<reference evidence="5 6" key="1">
    <citation type="journal article" date="2019" name="Int. J. Syst. Evol. Microbiol.">
        <title>The Global Catalogue of Microorganisms (GCM) 10K type strain sequencing project: providing services to taxonomists for standard genome sequencing and annotation.</title>
        <authorList>
            <consortium name="The Broad Institute Genomics Platform"/>
            <consortium name="The Broad Institute Genome Sequencing Center for Infectious Disease"/>
            <person name="Wu L."/>
            <person name="Ma J."/>
        </authorList>
    </citation>
    <scope>NUCLEOTIDE SEQUENCE [LARGE SCALE GENOMIC DNA]</scope>
    <source>
        <strain evidence="5 6">JCM 13022</strain>
    </source>
</reference>
<dbReference type="EMBL" id="BAAALM010000016">
    <property type="protein sequence ID" value="GAA1214987.1"/>
    <property type="molecule type" value="Genomic_DNA"/>
</dbReference>
<dbReference type="Pfam" id="PF00440">
    <property type="entry name" value="TetR_N"/>
    <property type="match status" value="1"/>
</dbReference>